<dbReference type="HOGENOM" id="CLU_1386033_0_0_1"/>
<dbReference type="Pfam" id="PF07723">
    <property type="entry name" value="LRR_2"/>
    <property type="match status" value="1"/>
</dbReference>
<gene>
    <name evidence="2" type="ordered locus">MTR_6g033095</name>
</gene>
<protein>
    <submittedName>
        <fullName evidence="2">F-box/RNI/FBD-like domain protein</fullName>
    </submittedName>
</protein>
<dbReference type="EMBL" id="CM001222">
    <property type="protein sequence ID" value="KEH25622.1"/>
    <property type="molecule type" value="Genomic_DNA"/>
</dbReference>
<organism evidence="2 4">
    <name type="scientific">Medicago truncatula</name>
    <name type="common">Barrel medic</name>
    <name type="synonym">Medicago tribuloides</name>
    <dbReference type="NCBI Taxonomy" id="3880"/>
    <lineage>
        <taxon>Eukaryota</taxon>
        <taxon>Viridiplantae</taxon>
        <taxon>Streptophyta</taxon>
        <taxon>Embryophyta</taxon>
        <taxon>Tracheophyta</taxon>
        <taxon>Spermatophyta</taxon>
        <taxon>Magnoliopsida</taxon>
        <taxon>eudicotyledons</taxon>
        <taxon>Gunneridae</taxon>
        <taxon>Pentapetalae</taxon>
        <taxon>rosids</taxon>
        <taxon>fabids</taxon>
        <taxon>Fabales</taxon>
        <taxon>Fabaceae</taxon>
        <taxon>Papilionoideae</taxon>
        <taxon>50 kb inversion clade</taxon>
        <taxon>NPAAA clade</taxon>
        <taxon>Hologalegina</taxon>
        <taxon>IRL clade</taxon>
        <taxon>Trifolieae</taxon>
        <taxon>Medicago</taxon>
    </lineage>
</organism>
<evidence type="ECO:0000313" key="4">
    <source>
        <dbReference type="Proteomes" id="UP000002051"/>
    </source>
</evidence>
<evidence type="ECO:0000313" key="3">
    <source>
        <dbReference type="EnsemblPlants" id="KEH25622"/>
    </source>
</evidence>
<dbReference type="AlphaFoldDB" id="A0A072U7G1"/>
<proteinExistence type="predicted"/>
<dbReference type="EnsemblPlants" id="KEH25622">
    <property type="protein sequence ID" value="KEH25622"/>
    <property type="gene ID" value="MTR_6g033095"/>
</dbReference>
<reference evidence="2 4" key="1">
    <citation type="journal article" date="2011" name="Nature">
        <title>The Medicago genome provides insight into the evolution of rhizobial symbioses.</title>
        <authorList>
            <person name="Young N.D."/>
            <person name="Debelle F."/>
            <person name="Oldroyd G.E."/>
            <person name="Geurts R."/>
            <person name="Cannon S.B."/>
            <person name="Udvardi M.K."/>
            <person name="Benedito V.A."/>
            <person name="Mayer K.F."/>
            <person name="Gouzy J."/>
            <person name="Schoof H."/>
            <person name="Van de Peer Y."/>
            <person name="Proost S."/>
            <person name="Cook D.R."/>
            <person name="Meyers B.C."/>
            <person name="Spannagl M."/>
            <person name="Cheung F."/>
            <person name="De Mita S."/>
            <person name="Krishnakumar V."/>
            <person name="Gundlach H."/>
            <person name="Zhou S."/>
            <person name="Mudge J."/>
            <person name="Bharti A.K."/>
            <person name="Murray J.D."/>
            <person name="Naoumkina M.A."/>
            <person name="Rosen B."/>
            <person name="Silverstein K.A."/>
            <person name="Tang H."/>
            <person name="Rombauts S."/>
            <person name="Zhao P.X."/>
            <person name="Zhou P."/>
            <person name="Barbe V."/>
            <person name="Bardou P."/>
            <person name="Bechner M."/>
            <person name="Bellec A."/>
            <person name="Berger A."/>
            <person name="Berges H."/>
            <person name="Bidwell S."/>
            <person name="Bisseling T."/>
            <person name="Choisne N."/>
            <person name="Couloux A."/>
            <person name="Denny R."/>
            <person name="Deshpande S."/>
            <person name="Dai X."/>
            <person name="Doyle J.J."/>
            <person name="Dudez A.M."/>
            <person name="Farmer A.D."/>
            <person name="Fouteau S."/>
            <person name="Franken C."/>
            <person name="Gibelin C."/>
            <person name="Gish J."/>
            <person name="Goldstein S."/>
            <person name="Gonzalez A.J."/>
            <person name="Green P.J."/>
            <person name="Hallab A."/>
            <person name="Hartog M."/>
            <person name="Hua A."/>
            <person name="Humphray S.J."/>
            <person name="Jeong D.H."/>
            <person name="Jing Y."/>
            <person name="Jocker A."/>
            <person name="Kenton S.M."/>
            <person name="Kim D.J."/>
            <person name="Klee K."/>
            <person name="Lai H."/>
            <person name="Lang C."/>
            <person name="Lin S."/>
            <person name="Macmil S.L."/>
            <person name="Magdelenat G."/>
            <person name="Matthews L."/>
            <person name="McCorrison J."/>
            <person name="Monaghan E.L."/>
            <person name="Mun J.H."/>
            <person name="Najar F.Z."/>
            <person name="Nicholson C."/>
            <person name="Noirot C."/>
            <person name="O'Bleness M."/>
            <person name="Paule C.R."/>
            <person name="Poulain J."/>
            <person name="Prion F."/>
            <person name="Qin B."/>
            <person name="Qu C."/>
            <person name="Retzel E.F."/>
            <person name="Riddle C."/>
            <person name="Sallet E."/>
            <person name="Samain S."/>
            <person name="Samson N."/>
            <person name="Sanders I."/>
            <person name="Saurat O."/>
            <person name="Scarpelli C."/>
            <person name="Schiex T."/>
            <person name="Segurens B."/>
            <person name="Severin A.J."/>
            <person name="Sherrier D.J."/>
            <person name="Shi R."/>
            <person name="Sims S."/>
            <person name="Singer S.R."/>
            <person name="Sinharoy S."/>
            <person name="Sterck L."/>
            <person name="Viollet A."/>
            <person name="Wang B.B."/>
            <person name="Wang K."/>
            <person name="Wang M."/>
            <person name="Wang X."/>
            <person name="Warfsmann J."/>
            <person name="Weissenbach J."/>
            <person name="White D.D."/>
            <person name="White J.D."/>
            <person name="Wiley G.B."/>
            <person name="Wincker P."/>
            <person name="Xing Y."/>
            <person name="Yang L."/>
            <person name="Yao Z."/>
            <person name="Ying F."/>
            <person name="Zhai J."/>
            <person name="Zhou L."/>
            <person name="Zuber A."/>
            <person name="Denarie J."/>
            <person name="Dixon R.A."/>
            <person name="May G.D."/>
            <person name="Schwartz D.C."/>
            <person name="Rogers J."/>
            <person name="Quetier F."/>
            <person name="Town C.D."/>
            <person name="Roe B.A."/>
        </authorList>
    </citation>
    <scope>NUCLEOTIDE SEQUENCE [LARGE SCALE GENOMIC DNA]</scope>
    <source>
        <strain evidence="2">A17</strain>
        <strain evidence="3 4">cv. Jemalong A17</strain>
    </source>
</reference>
<evidence type="ECO:0000313" key="2">
    <source>
        <dbReference type="EMBL" id="KEH25622.1"/>
    </source>
</evidence>
<dbReference type="Proteomes" id="UP000002051">
    <property type="component" value="Chromosome 6"/>
</dbReference>
<dbReference type="Pfam" id="PF08387">
    <property type="entry name" value="FBD"/>
    <property type="match status" value="1"/>
</dbReference>
<name>A0A072U7G1_MEDTR</name>
<sequence>MAILSKRWTPLCYSPFKKFCFKYCPIRNHQKIYKFKSVYVGKDTSCVHLLSLKTLSLISVSFENRNDYINFLHACPILEDLHAESIYFIKLNEKTASKEGLKPLTLVSTLIERLLHCPKLQILFIKKWRFTSLSEEWKYPILVLEWDSSNLRSCTILNFDGSENDLQFAKYILQKSGLLQDMTIGNTTTDMMVLPKS</sequence>
<feature type="domain" description="FBD" evidence="1">
    <location>
        <begin position="148"/>
        <end position="184"/>
    </location>
</feature>
<evidence type="ECO:0000259" key="1">
    <source>
        <dbReference type="Pfam" id="PF08387"/>
    </source>
</evidence>
<dbReference type="InterPro" id="IPR006566">
    <property type="entry name" value="FBD"/>
</dbReference>
<dbReference type="InterPro" id="IPR013101">
    <property type="entry name" value="LRR_PRU1-like"/>
</dbReference>
<reference evidence="3" key="3">
    <citation type="submission" date="2015-04" db="UniProtKB">
        <authorList>
            <consortium name="EnsemblPlants"/>
        </authorList>
    </citation>
    <scope>IDENTIFICATION</scope>
    <source>
        <strain evidence="3">cv. Jemalong A17</strain>
    </source>
</reference>
<accession>A0A072U7G1</accession>
<keyword evidence="4" id="KW-1185">Reference proteome</keyword>
<reference evidence="2 4" key="2">
    <citation type="journal article" date="2014" name="BMC Genomics">
        <title>An improved genome release (version Mt4.0) for the model legume Medicago truncatula.</title>
        <authorList>
            <person name="Tang H."/>
            <person name="Krishnakumar V."/>
            <person name="Bidwell S."/>
            <person name="Rosen B."/>
            <person name="Chan A."/>
            <person name="Zhou S."/>
            <person name="Gentzbittel L."/>
            <person name="Childs K.L."/>
            <person name="Yandell M."/>
            <person name="Gundlach H."/>
            <person name="Mayer K.F."/>
            <person name="Schwartz D.C."/>
            <person name="Town C.D."/>
        </authorList>
    </citation>
    <scope>GENOME REANNOTATION</scope>
    <source>
        <strain evidence="2">A17</strain>
        <strain evidence="3 4">cv. Jemalong A17</strain>
    </source>
</reference>